<evidence type="ECO:0000313" key="3">
    <source>
        <dbReference type="Proteomes" id="UP000076532"/>
    </source>
</evidence>
<name>A0A166XC33_9AGAM</name>
<reference evidence="2 3" key="1">
    <citation type="journal article" date="2016" name="Mol. Biol. Evol.">
        <title>Comparative Genomics of Early-Diverging Mushroom-Forming Fungi Provides Insights into the Origins of Lignocellulose Decay Capabilities.</title>
        <authorList>
            <person name="Nagy L.G."/>
            <person name="Riley R."/>
            <person name="Tritt A."/>
            <person name="Adam C."/>
            <person name="Daum C."/>
            <person name="Floudas D."/>
            <person name="Sun H."/>
            <person name="Yadav J.S."/>
            <person name="Pangilinan J."/>
            <person name="Larsson K.H."/>
            <person name="Matsuura K."/>
            <person name="Barry K."/>
            <person name="Labutti K."/>
            <person name="Kuo R."/>
            <person name="Ohm R.A."/>
            <person name="Bhattacharya S.S."/>
            <person name="Shirouzu T."/>
            <person name="Yoshinaga Y."/>
            <person name="Martin F.M."/>
            <person name="Grigoriev I.V."/>
            <person name="Hibbett D.S."/>
        </authorList>
    </citation>
    <scope>NUCLEOTIDE SEQUENCE [LARGE SCALE GENOMIC DNA]</scope>
    <source>
        <strain evidence="2 3">CBS 109695</strain>
    </source>
</reference>
<dbReference type="Proteomes" id="UP000076532">
    <property type="component" value="Unassembled WGS sequence"/>
</dbReference>
<keyword evidence="3" id="KW-1185">Reference proteome</keyword>
<accession>A0A166XC33</accession>
<dbReference type="EMBL" id="KV417480">
    <property type="protein sequence ID" value="KZP34635.1"/>
    <property type="molecule type" value="Genomic_DNA"/>
</dbReference>
<dbReference type="OrthoDB" id="4328976at2759"/>
<dbReference type="InterPro" id="IPR005180">
    <property type="entry name" value="DUF302"/>
</dbReference>
<protein>
    <recommendedName>
        <fullName evidence="1">DUF302 domain-containing protein</fullName>
    </recommendedName>
</protein>
<dbReference type="Gene3D" id="3.30.310.70">
    <property type="entry name" value="TT1751-like domain"/>
    <property type="match status" value="1"/>
</dbReference>
<dbReference type="Pfam" id="PF03625">
    <property type="entry name" value="DUF302"/>
    <property type="match status" value="1"/>
</dbReference>
<organism evidence="2 3">
    <name type="scientific">Athelia psychrophila</name>
    <dbReference type="NCBI Taxonomy" id="1759441"/>
    <lineage>
        <taxon>Eukaryota</taxon>
        <taxon>Fungi</taxon>
        <taxon>Dikarya</taxon>
        <taxon>Basidiomycota</taxon>
        <taxon>Agaricomycotina</taxon>
        <taxon>Agaricomycetes</taxon>
        <taxon>Agaricomycetidae</taxon>
        <taxon>Atheliales</taxon>
        <taxon>Atheliaceae</taxon>
        <taxon>Athelia</taxon>
    </lineage>
</organism>
<dbReference type="AlphaFoldDB" id="A0A166XC33"/>
<dbReference type="CDD" id="cd14797">
    <property type="entry name" value="DUF302"/>
    <property type="match status" value="1"/>
</dbReference>
<dbReference type="SUPFAM" id="SSF103247">
    <property type="entry name" value="TT1751-like"/>
    <property type="match status" value="1"/>
</dbReference>
<proteinExistence type="predicted"/>
<dbReference type="InterPro" id="IPR035923">
    <property type="entry name" value="TT1751-like_sf"/>
</dbReference>
<feature type="domain" description="DUF302" evidence="1">
    <location>
        <begin position="83"/>
        <end position="127"/>
    </location>
</feature>
<evidence type="ECO:0000259" key="1">
    <source>
        <dbReference type="Pfam" id="PF03625"/>
    </source>
</evidence>
<gene>
    <name evidence="2" type="ORF">FIBSPDRAFT_1035628</name>
</gene>
<evidence type="ECO:0000313" key="2">
    <source>
        <dbReference type="EMBL" id="KZP34635.1"/>
    </source>
</evidence>
<sequence length="168" mass="18131">MLATTDSTVPIIRRNIELPVSYESFTEKLESTLGQYDLPAIFAAKTADEMNNIVADNIRGQPFGIFGIQNHGYLLDLIGKPGKAKQYTIGDPRLAAQMTSQDLRTALYAPLTIIVYEVGGTAKVEYFTVQSVFGQLGNAGIDALAATIEKKLSGMVEKLVAEISTVAT</sequence>